<evidence type="ECO:0000313" key="1">
    <source>
        <dbReference type="EMBL" id="QES42280.1"/>
    </source>
</evidence>
<reference evidence="1 2" key="1">
    <citation type="submission" date="2018-05" db="EMBL/GenBank/DDBJ databases">
        <title>Streptomyces venezuelae.</title>
        <authorList>
            <person name="Kim W."/>
            <person name="Lee N."/>
            <person name="Cho B.-K."/>
        </authorList>
    </citation>
    <scope>NUCLEOTIDE SEQUENCE [LARGE SCALE GENOMIC DNA]</scope>
    <source>
        <strain evidence="1 2">ATCC 14585</strain>
    </source>
</reference>
<gene>
    <name evidence="1" type="ORF">DEJ49_15910</name>
</gene>
<dbReference type="EMBL" id="CP029191">
    <property type="protein sequence ID" value="QES42280.1"/>
    <property type="molecule type" value="Genomic_DNA"/>
</dbReference>
<protein>
    <submittedName>
        <fullName evidence="1">Uncharacterized protein</fullName>
    </submittedName>
</protein>
<accession>A0A5P2CJ09</accession>
<proteinExistence type="predicted"/>
<name>A0A5P2CJ09_STRVZ</name>
<organism evidence="1 2">
    <name type="scientific">Streptomyces venezuelae</name>
    <dbReference type="NCBI Taxonomy" id="54571"/>
    <lineage>
        <taxon>Bacteria</taxon>
        <taxon>Bacillati</taxon>
        <taxon>Actinomycetota</taxon>
        <taxon>Actinomycetes</taxon>
        <taxon>Kitasatosporales</taxon>
        <taxon>Streptomycetaceae</taxon>
        <taxon>Streptomyces</taxon>
    </lineage>
</organism>
<dbReference type="Proteomes" id="UP000324015">
    <property type="component" value="Chromosome"/>
</dbReference>
<dbReference type="AlphaFoldDB" id="A0A5P2CJ09"/>
<sequence>MLLGRITFLGPSRRLDCRKFSRTERLTGDRRYGLAVLGDHRFLSQHLHLTRIGNLLRLLRKFFLQGIEKVVVTLDYGFIFLIKITTRHRDSLQQ</sequence>
<evidence type="ECO:0000313" key="2">
    <source>
        <dbReference type="Proteomes" id="UP000324015"/>
    </source>
</evidence>